<dbReference type="PANTHER" id="PTHR13994">
    <property type="entry name" value="NUDIX HYDROLASE RELATED"/>
    <property type="match status" value="1"/>
</dbReference>
<evidence type="ECO:0000259" key="5">
    <source>
        <dbReference type="PROSITE" id="PS51462"/>
    </source>
</evidence>
<dbReference type="PROSITE" id="PS51462">
    <property type="entry name" value="NUDIX"/>
    <property type="match status" value="1"/>
</dbReference>
<dbReference type="FunFam" id="3.90.79.10:FF:000015">
    <property type="entry name" value="Nudix hydrolase 8"/>
    <property type="match status" value="1"/>
</dbReference>
<dbReference type="EMBL" id="BLKM01000199">
    <property type="protein sequence ID" value="GFG30146.1"/>
    <property type="molecule type" value="Genomic_DNA"/>
</dbReference>
<dbReference type="InParanoid" id="A0A6L2PCP6"/>
<gene>
    <name evidence="6" type="ORF">Cfor_00895</name>
</gene>
<dbReference type="InterPro" id="IPR020476">
    <property type="entry name" value="Nudix_hydrolase"/>
</dbReference>
<dbReference type="InterPro" id="IPR000086">
    <property type="entry name" value="NUDIX_hydrolase_dom"/>
</dbReference>
<dbReference type="Proteomes" id="UP000502823">
    <property type="component" value="Unassembled WGS sequence"/>
</dbReference>
<dbReference type="CDD" id="cd04670">
    <property type="entry name" value="NUDIX_ASFGF2_Nudt6"/>
    <property type="match status" value="1"/>
</dbReference>
<evidence type="ECO:0000256" key="2">
    <source>
        <dbReference type="ARBA" id="ARBA00022723"/>
    </source>
</evidence>
<protein>
    <recommendedName>
        <fullName evidence="5">Nudix hydrolase domain-containing protein</fullName>
    </recommendedName>
</protein>
<dbReference type="InterPro" id="IPR003293">
    <property type="entry name" value="Nudix_hydrolase6-like"/>
</dbReference>
<dbReference type="InterPro" id="IPR020084">
    <property type="entry name" value="NUDIX_hydrolase_CS"/>
</dbReference>
<dbReference type="PRINTS" id="PR01356">
    <property type="entry name" value="GFGPROTEIN"/>
</dbReference>
<evidence type="ECO:0000313" key="7">
    <source>
        <dbReference type="Proteomes" id="UP000502823"/>
    </source>
</evidence>
<dbReference type="PROSITE" id="PS00893">
    <property type="entry name" value="NUDIX_BOX"/>
    <property type="match status" value="1"/>
</dbReference>
<dbReference type="Gene3D" id="3.90.79.10">
    <property type="entry name" value="Nucleoside Triphosphate Pyrophosphohydrolase"/>
    <property type="match status" value="1"/>
</dbReference>
<dbReference type="PANTHER" id="PTHR13994:SF13">
    <property type="entry name" value="FI03680P"/>
    <property type="match status" value="1"/>
</dbReference>
<dbReference type="InterPro" id="IPR040618">
    <property type="entry name" value="Pre-Nudix"/>
</dbReference>
<dbReference type="PRINTS" id="PR00502">
    <property type="entry name" value="NUDIXFAMILY"/>
</dbReference>
<dbReference type="GO" id="GO:0035529">
    <property type="term" value="F:NADH pyrophosphatase activity"/>
    <property type="evidence" value="ECO:0007669"/>
    <property type="project" value="TreeGrafter"/>
</dbReference>
<evidence type="ECO:0000256" key="1">
    <source>
        <dbReference type="ARBA" id="ARBA00005582"/>
    </source>
</evidence>
<dbReference type="GO" id="GO:0051287">
    <property type="term" value="F:NAD binding"/>
    <property type="evidence" value="ECO:0007669"/>
    <property type="project" value="TreeGrafter"/>
</dbReference>
<sequence>MTGIYSRRLCVDVVDNTSALVLRFYDVPVLVLSISSLQPCHLGYQDYTPSFIPQCAAKKFTKSMTTVGDIALNEVFQGQEDRFHGITVDSSKESCDISVFPKKLEASLKQWTEKNFRGIWFNVTLEHADWVPVLAKNEFQFHHAKPGYVMMYRWLPAAEVCNIPPFAHTMIGVGAVVMNKAHEILVVREKYSVIQHWKLPGGYVEPGEDIGDAAIREVLEETNIQSEFQFLISLRHTHHGMFKCSDIYFVVGLKPLSEDIVKCNREIAVCEWMKVEEFLHHPEVHETNRYFVRKYLEYLENQVTVECAKGIHPLLQKPQCVYSIDFNPNATASEELLQRKAHENSCCRI</sequence>
<dbReference type="AlphaFoldDB" id="A0A6L2PCP6"/>
<dbReference type="GO" id="GO:0047631">
    <property type="term" value="F:ADP-ribose diphosphatase activity"/>
    <property type="evidence" value="ECO:0007669"/>
    <property type="project" value="TreeGrafter"/>
</dbReference>
<comment type="caution">
    <text evidence="6">The sequence shown here is derived from an EMBL/GenBank/DDBJ whole genome shotgun (WGS) entry which is preliminary data.</text>
</comment>
<accession>A0A6L2PCP6</accession>
<dbReference type="SUPFAM" id="SSF55811">
    <property type="entry name" value="Nudix"/>
    <property type="match status" value="1"/>
</dbReference>
<dbReference type="InterPro" id="IPR015797">
    <property type="entry name" value="NUDIX_hydrolase-like_dom_sf"/>
</dbReference>
<organism evidence="6 7">
    <name type="scientific">Coptotermes formosanus</name>
    <name type="common">Formosan subterranean termite</name>
    <dbReference type="NCBI Taxonomy" id="36987"/>
    <lineage>
        <taxon>Eukaryota</taxon>
        <taxon>Metazoa</taxon>
        <taxon>Ecdysozoa</taxon>
        <taxon>Arthropoda</taxon>
        <taxon>Hexapoda</taxon>
        <taxon>Insecta</taxon>
        <taxon>Pterygota</taxon>
        <taxon>Neoptera</taxon>
        <taxon>Polyneoptera</taxon>
        <taxon>Dictyoptera</taxon>
        <taxon>Blattodea</taxon>
        <taxon>Blattoidea</taxon>
        <taxon>Termitoidae</taxon>
        <taxon>Rhinotermitidae</taxon>
        <taxon>Coptotermes</taxon>
    </lineage>
</organism>
<evidence type="ECO:0000256" key="3">
    <source>
        <dbReference type="ARBA" id="ARBA00022801"/>
    </source>
</evidence>
<comment type="similarity">
    <text evidence="1 4">Belongs to the Nudix hydrolase family.</text>
</comment>
<reference evidence="7" key="1">
    <citation type="submission" date="2020-01" db="EMBL/GenBank/DDBJ databases">
        <title>Draft genome sequence of the Termite Coptotermes fromosanus.</title>
        <authorList>
            <person name="Itakura S."/>
            <person name="Yosikawa Y."/>
            <person name="Umezawa K."/>
        </authorList>
    </citation>
    <scope>NUCLEOTIDE SEQUENCE [LARGE SCALE GENOMIC DNA]</scope>
</reference>
<keyword evidence="3 4" id="KW-0378">Hydrolase</keyword>
<dbReference type="Pfam" id="PF00293">
    <property type="entry name" value="NUDIX"/>
    <property type="match status" value="1"/>
</dbReference>
<evidence type="ECO:0000256" key="4">
    <source>
        <dbReference type="RuleBase" id="RU003476"/>
    </source>
</evidence>
<name>A0A6L2PCP6_COPFO</name>
<keyword evidence="2" id="KW-0479">Metal-binding</keyword>
<keyword evidence="7" id="KW-1185">Reference proteome</keyword>
<dbReference type="Gene3D" id="3.40.630.30">
    <property type="match status" value="1"/>
</dbReference>
<dbReference type="FunFam" id="3.40.630.30:FF:000016">
    <property type="entry name" value="nudix hydrolase 2"/>
    <property type="match status" value="1"/>
</dbReference>
<dbReference type="OrthoDB" id="447842at2759"/>
<proteinExistence type="inferred from homology"/>
<dbReference type="GO" id="GO:0046872">
    <property type="term" value="F:metal ion binding"/>
    <property type="evidence" value="ECO:0007669"/>
    <property type="project" value="UniProtKB-KW"/>
</dbReference>
<dbReference type="Pfam" id="PF18290">
    <property type="entry name" value="Nudix_hydro"/>
    <property type="match status" value="1"/>
</dbReference>
<dbReference type="FunCoup" id="A0A6L2PCP6">
    <property type="interactions" value="9"/>
</dbReference>
<feature type="domain" description="Nudix hydrolase" evidence="5">
    <location>
        <begin position="168"/>
        <end position="296"/>
    </location>
</feature>
<evidence type="ECO:0000313" key="6">
    <source>
        <dbReference type="EMBL" id="GFG30146.1"/>
    </source>
</evidence>